<dbReference type="InterPro" id="IPR044746">
    <property type="entry name" value="ABCC_6TM_D1"/>
</dbReference>
<dbReference type="Pfam" id="PF00664">
    <property type="entry name" value="ABC_membrane"/>
    <property type="match status" value="2"/>
</dbReference>
<dbReference type="PANTHER" id="PTHR24223">
    <property type="entry name" value="ATP-BINDING CASSETTE SUB-FAMILY C"/>
    <property type="match status" value="1"/>
</dbReference>
<dbReference type="SUPFAM" id="SSF52540">
    <property type="entry name" value="P-loop containing nucleoside triphosphate hydrolases"/>
    <property type="match status" value="2"/>
</dbReference>
<keyword evidence="7 8" id="KW-0472">Membrane</keyword>
<feature type="transmembrane region" description="Helical" evidence="8">
    <location>
        <begin position="534"/>
        <end position="560"/>
    </location>
</feature>
<dbReference type="InterPro" id="IPR036640">
    <property type="entry name" value="ABC1_TM_sf"/>
</dbReference>
<keyword evidence="6 8" id="KW-1133">Transmembrane helix</keyword>
<evidence type="ECO:0000259" key="10">
    <source>
        <dbReference type="PROSITE" id="PS50929"/>
    </source>
</evidence>
<dbReference type="EMBL" id="JBFXLS010000007">
    <property type="protein sequence ID" value="KAL2832126.1"/>
    <property type="molecule type" value="Genomic_DNA"/>
</dbReference>
<feature type="transmembrane region" description="Helical" evidence="8">
    <location>
        <begin position="952"/>
        <end position="971"/>
    </location>
</feature>
<feature type="transmembrane region" description="Helical" evidence="8">
    <location>
        <begin position="1051"/>
        <end position="1071"/>
    </location>
</feature>
<feature type="domain" description="ABC transmembrane type-1" evidence="10">
    <location>
        <begin position="910"/>
        <end position="1193"/>
    </location>
</feature>
<dbReference type="InterPro" id="IPR027417">
    <property type="entry name" value="P-loop_NTPase"/>
</dbReference>
<dbReference type="InterPro" id="IPR003593">
    <property type="entry name" value="AAA+_ATPase"/>
</dbReference>
<dbReference type="PANTHER" id="PTHR24223:SF269">
    <property type="entry name" value="ABC MULTIDRUG TRANSPORTER (EUROFUNG)-RELATED"/>
    <property type="match status" value="1"/>
</dbReference>
<feature type="transmembrane region" description="Helical" evidence="8">
    <location>
        <begin position="1135"/>
        <end position="1158"/>
    </location>
</feature>
<evidence type="ECO:0000313" key="12">
    <source>
        <dbReference type="Proteomes" id="UP001610335"/>
    </source>
</evidence>
<comment type="caution">
    <text evidence="11">The sequence shown here is derived from an EMBL/GenBank/DDBJ whole genome shotgun (WGS) entry which is preliminary data.</text>
</comment>
<dbReference type="SMART" id="SM00382">
    <property type="entry name" value="AAA"/>
    <property type="match status" value="2"/>
</dbReference>
<evidence type="ECO:0000256" key="4">
    <source>
        <dbReference type="ARBA" id="ARBA00022741"/>
    </source>
</evidence>
<comment type="subcellular location">
    <subcellularLocation>
        <location evidence="1">Membrane</location>
        <topology evidence="1">Multi-pass membrane protein</topology>
    </subcellularLocation>
</comment>
<feature type="transmembrane region" description="Helical" evidence="8">
    <location>
        <begin position="411"/>
        <end position="437"/>
    </location>
</feature>
<evidence type="ECO:0000259" key="9">
    <source>
        <dbReference type="PROSITE" id="PS50893"/>
    </source>
</evidence>
<accession>A0ABR4IWH9</accession>
<dbReference type="CDD" id="cd03250">
    <property type="entry name" value="ABCC_MRP_domain1"/>
    <property type="match status" value="1"/>
</dbReference>
<feature type="transmembrane region" description="Helical" evidence="8">
    <location>
        <begin position="30"/>
        <end position="51"/>
    </location>
</feature>
<dbReference type="Gene3D" id="1.20.1560.10">
    <property type="entry name" value="ABC transporter type 1, transmembrane domain"/>
    <property type="match status" value="2"/>
</dbReference>
<feature type="transmembrane region" description="Helical" evidence="8">
    <location>
        <begin position="495"/>
        <end position="522"/>
    </location>
</feature>
<keyword evidence="11" id="KW-0378">Hydrolase</keyword>
<feature type="transmembrane region" description="Helical" evidence="8">
    <location>
        <begin position="165"/>
        <end position="182"/>
    </location>
</feature>
<feature type="transmembrane region" description="Helical" evidence="8">
    <location>
        <begin position="315"/>
        <end position="332"/>
    </location>
</feature>
<dbReference type="PROSITE" id="PS50893">
    <property type="entry name" value="ABC_TRANSPORTER_2"/>
    <property type="match status" value="2"/>
</dbReference>
<proteinExistence type="predicted"/>
<organism evidence="11 12">
    <name type="scientific">Aspergillus cavernicola</name>
    <dbReference type="NCBI Taxonomy" id="176166"/>
    <lineage>
        <taxon>Eukaryota</taxon>
        <taxon>Fungi</taxon>
        <taxon>Dikarya</taxon>
        <taxon>Ascomycota</taxon>
        <taxon>Pezizomycotina</taxon>
        <taxon>Eurotiomycetes</taxon>
        <taxon>Eurotiomycetidae</taxon>
        <taxon>Eurotiales</taxon>
        <taxon>Aspergillaceae</taxon>
        <taxon>Aspergillus</taxon>
        <taxon>Aspergillus subgen. Nidulantes</taxon>
    </lineage>
</organism>
<feature type="domain" description="ABC transporter" evidence="9">
    <location>
        <begin position="1230"/>
        <end position="1462"/>
    </location>
</feature>
<evidence type="ECO:0000256" key="8">
    <source>
        <dbReference type="SAM" id="Phobius"/>
    </source>
</evidence>
<feature type="domain" description="ABC transmembrane type-1" evidence="10">
    <location>
        <begin position="283"/>
        <end position="561"/>
    </location>
</feature>
<dbReference type="Proteomes" id="UP001610335">
    <property type="component" value="Unassembled WGS sequence"/>
</dbReference>
<dbReference type="InterPro" id="IPR056227">
    <property type="entry name" value="TMD0_ABC"/>
</dbReference>
<dbReference type="PROSITE" id="PS00211">
    <property type="entry name" value="ABC_TRANSPORTER_1"/>
    <property type="match status" value="2"/>
</dbReference>
<sequence length="1471" mass="162276">MTLQSPVFFCQQADNSLHPVPPSCRGGFDFSLLFEELILGVLPLALTVLILPRRIWHLFHKLRKVVPSTSEYVKLSTWVSLGIVQLALTTQWALASAPRTDASVAANAFFTSAFFLLGLLSYTEHNFSVTPSFLLNVYLLITLLFDTVKTRTLWLRQTGGTSETIAILTSVTVALKLLLLLLETVEKRSILRDEYRAYPPEATGGIFNKTFFWWLNPLFQQGFSKSLIFDDLYVLDKQLSSKRLHSTLETAWSKVIQRDPNTFLLVSLKTFKWPLCAVILPRALLVALNFCQPLLLHRSLSFSMEPVTDATNNIGYGLIGAYIFVYVGMGVTMGQQQHLTYRAITMIRGAMVSMVYKKACTLNLKDADPAESVTLMSADIERIVQGCQTMHEMWANVAEIALAIFLLERELGVACVVPVGVSIVALVGCLIGMALVVPRQAMWLEAIERRISATSSMLGSMKGIKMLGLQSSLMKCVHGLRIDELGISKKFRKLLVWNMAFAWITRIFAPIFAFGAFVGIAHNRGEDSALDTSIVYTALSLFALLADPLLSLVMALMAFAGSIGSFARIQVFLEKESHLDPRKKVLTCPSNALKESKQFALITQAVVALSESGSSQSSDGSSASLTHRMIVVYNGSFGWDAQESSLKNLSVTISTGNLCMLIGPSGCGKSTFLKAILGEVPCQGGTIQVATESVAYCDQSAWHMNGSIQECIVAMSAFDEAWYMSVINACALATDFEQLPHGDETVIGSNGISLSGGQSQRIAIARAVYARKELVIFDDVFSSLDVETENHIFHHLLGDYGLLRSINATILFGSSSVKRVPFADHIVVFNKHGYITEQGSFSALDSAGGYISGFSLNRPGTYVKIGKKHKPDLSKVQVSSMKGLETETGNYRGIGDISVYLYYVRSIGWLSTMLFVVAISGFIFSISFPSIWVKWWATSNEANPGKHTGYYLGIYAILGVIGMVCLIAGAWQMIIKMVPRSGETFHRQILNTVLSAPMLFFSTTDSGSILNRFSQDLQLIDMELPIAAINTFATFVLCLCQMVFMGIASKYAAISFPFVLLIVYAIQKIYLRTSRQLRFLDLEAKAPLYSHFTDSLSGLITLRAFGWQHSLQEKHYRLLDRSQRPFYLLYAVQRWLTLTLDLVVAGIAVVLIVIVVTLRGEISAGYVGVALLNVIMFGQSIKLLVTFWTNLETHIGSIQRVKSFTETVVSEDLPSERDPVPPNWPAEGNIEFRSLGAEYRALEPVLNDISVSIKAGEKIGICGRTGSGKTSLILSLFRMIELHSGSIVIDGLNITRLPRQEIRARLNGVSQSSLLIKGSVRLNANPTSAGSISDQVILSALKSVSLHTKVLENGGLDADIDDLHLSHGQKQLFCLARAILRPGNILILDEATSNVDTKTDEIMQRIIREKFGSHTVLTVAHKLDSILDYDKVIVLEEGRIIEVGVPYDLLVEERSQFRKLYYAGSRFADGY</sequence>
<feature type="transmembrane region" description="Helical" evidence="8">
    <location>
        <begin position="100"/>
        <end position="120"/>
    </location>
</feature>
<dbReference type="GO" id="GO:0016787">
    <property type="term" value="F:hydrolase activity"/>
    <property type="evidence" value="ECO:0007669"/>
    <property type="project" value="UniProtKB-KW"/>
</dbReference>
<evidence type="ECO:0000313" key="11">
    <source>
        <dbReference type="EMBL" id="KAL2832126.1"/>
    </source>
</evidence>
<feature type="transmembrane region" description="Helical" evidence="8">
    <location>
        <begin position="72"/>
        <end position="94"/>
    </location>
</feature>
<feature type="transmembrane region" description="Helical" evidence="8">
    <location>
        <begin position="1024"/>
        <end position="1045"/>
    </location>
</feature>
<keyword evidence="5" id="KW-0067">ATP-binding</keyword>
<protein>
    <submittedName>
        <fullName evidence="11">P-loop containing nucleoside triphosphate hydrolase protein</fullName>
    </submittedName>
</protein>
<feature type="domain" description="ABC transporter" evidence="9">
    <location>
        <begin position="630"/>
        <end position="856"/>
    </location>
</feature>
<dbReference type="InterPro" id="IPR017871">
    <property type="entry name" value="ABC_transporter-like_CS"/>
</dbReference>
<feature type="transmembrane region" description="Helical" evidence="8">
    <location>
        <begin position="127"/>
        <end position="145"/>
    </location>
</feature>
<dbReference type="InterPro" id="IPR003439">
    <property type="entry name" value="ABC_transporter-like_ATP-bd"/>
</dbReference>
<evidence type="ECO:0000256" key="2">
    <source>
        <dbReference type="ARBA" id="ARBA00022448"/>
    </source>
</evidence>
<dbReference type="Pfam" id="PF00005">
    <property type="entry name" value="ABC_tran"/>
    <property type="match status" value="2"/>
</dbReference>
<keyword evidence="4" id="KW-0547">Nucleotide-binding</keyword>
<dbReference type="CDD" id="cd18580">
    <property type="entry name" value="ABC_6TM_ABCC_D2"/>
    <property type="match status" value="1"/>
</dbReference>
<dbReference type="InterPro" id="IPR011527">
    <property type="entry name" value="ABC1_TM_dom"/>
</dbReference>
<dbReference type="Pfam" id="PF24357">
    <property type="entry name" value="TMD0_ABC"/>
    <property type="match status" value="1"/>
</dbReference>
<dbReference type="SUPFAM" id="SSF90123">
    <property type="entry name" value="ABC transporter transmembrane region"/>
    <property type="match status" value="2"/>
</dbReference>
<evidence type="ECO:0000256" key="1">
    <source>
        <dbReference type="ARBA" id="ARBA00004141"/>
    </source>
</evidence>
<dbReference type="Gene3D" id="3.40.50.300">
    <property type="entry name" value="P-loop containing nucleotide triphosphate hydrolases"/>
    <property type="match status" value="2"/>
</dbReference>
<evidence type="ECO:0000256" key="7">
    <source>
        <dbReference type="ARBA" id="ARBA00023136"/>
    </source>
</evidence>
<evidence type="ECO:0000256" key="3">
    <source>
        <dbReference type="ARBA" id="ARBA00022692"/>
    </source>
</evidence>
<keyword evidence="3 8" id="KW-0812">Transmembrane</keyword>
<name>A0ABR4IWH9_9EURO</name>
<keyword evidence="2" id="KW-0813">Transport</keyword>
<keyword evidence="12" id="KW-1185">Reference proteome</keyword>
<gene>
    <name evidence="11" type="ORF">BDW59DRAFT_181450</name>
</gene>
<evidence type="ECO:0000256" key="5">
    <source>
        <dbReference type="ARBA" id="ARBA00022840"/>
    </source>
</evidence>
<dbReference type="PROSITE" id="PS50929">
    <property type="entry name" value="ABC_TM1F"/>
    <property type="match status" value="2"/>
</dbReference>
<dbReference type="InterPro" id="IPR044726">
    <property type="entry name" value="ABCC_6TM_D2"/>
</dbReference>
<evidence type="ECO:0000256" key="6">
    <source>
        <dbReference type="ARBA" id="ARBA00022989"/>
    </source>
</evidence>
<dbReference type="InterPro" id="IPR050173">
    <property type="entry name" value="ABC_transporter_C-like"/>
</dbReference>
<dbReference type="CDD" id="cd03244">
    <property type="entry name" value="ABCC_MRP_domain2"/>
    <property type="match status" value="1"/>
</dbReference>
<reference evidence="11 12" key="1">
    <citation type="submission" date="2024-07" db="EMBL/GenBank/DDBJ databases">
        <title>Section-level genome sequencing and comparative genomics of Aspergillus sections Usti and Cavernicolus.</title>
        <authorList>
            <consortium name="Lawrence Berkeley National Laboratory"/>
            <person name="Nybo J.L."/>
            <person name="Vesth T.C."/>
            <person name="Theobald S."/>
            <person name="Frisvad J.C."/>
            <person name="Larsen T.O."/>
            <person name="Kjaerboelling I."/>
            <person name="Rothschild-Mancinelli K."/>
            <person name="Lyhne E.K."/>
            <person name="Kogle M.E."/>
            <person name="Barry K."/>
            <person name="Clum A."/>
            <person name="Na H."/>
            <person name="Ledsgaard L."/>
            <person name="Lin J."/>
            <person name="Lipzen A."/>
            <person name="Kuo A."/>
            <person name="Riley R."/>
            <person name="Mondo S."/>
            <person name="LaButti K."/>
            <person name="Haridas S."/>
            <person name="Pangalinan J."/>
            <person name="Salamov A.A."/>
            <person name="Simmons B.A."/>
            <person name="Magnuson J.K."/>
            <person name="Chen J."/>
            <person name="Drula E."/>
            <person name="Henrissat B."/>
            <person name="Wiebenga A."/>
            <person name="Lubbers R.J."/>
            <person name="Gomes A.C."/>
            <person name="Makela M.R."/>
            <person name="Stajich J."/>
            <person name="Grigoriev I.V."/>
            <person name="Mortensen U.H."/>
            <person name="De vries R.P."/>
            <person name="Baker S.E."/>
            <person name="Andersen M.R."/>
        </authorList>
    </citation>
    <scope>NUCLEOTIDE SEQUENCE [LARGE SCALE GENOMIC DNA]</scope>
    <source>
        <strain evidence="11 12">CBS 600.67</strain>
    </source>
</reference>
<feature type="transmembrane region" description="Helical" evidence="8">
    <location>
        <begin position="907"/>
        <end position="932"/>
    </location>
</feature>
<dbReference type="CDD" id="cd18579">
    <property type="entry name" value="ABC_6TM_ABCC_D1"/>
    <property type="match status" value="1"/>
</dbReference>